<evidence type="ECO:0000256" key="8">
    <source>
        <dbReference type="ARBA" id="ARBA00047481"/>
    </source>
</evidence>
<comment type="catalytic activity">
    <reaction evidence="8 9">
        <text>L-histidinol phosphate + 2-oxoglutarate = 3-(imidazol-4-yl)-2-oxopropyl phosphate + L-glutamate</text>
        <dbReference type="Rhea" id="RHEA:23744"/>
        <dbReference type="ChEBI" id="CHEBI:16810"/>
        <dbReference type="ChEBI" id="CHEBI:29985"/>
        <dbReference type="ChEBI" id="CHEBI:57766"/>
        <dbReference type="ChEBI" id="CHEBI:57980"/>
        <dbReference type="EC" id="2.6.1.9"/>
    </reaction>
</comment>
<evidence type="ECO:0000256" key="5">
    <source>
        <dbReference type="ARBA" id="ARBA00022576"/>
    </source>
</evidence>
<evidence type="ECO:0000256" key="1">
    <source>
        <dbReference type="ARBA" id="ARBA00001933"/>
    </source>
</evidence>
<comment type="subunit">
    <text evidence="4 9">Homodimer.</text>
</comment>
<dbReference type="InterPro" id="IPR005861">
    <property type="entry name" value="HisP_aminotrans"/>
</dbReference>
<dbReference type="EMBL" id="BJVS01000001">
    <property type="protein sequence ID" value="GEL52387.1"/>
    <property type="molecule type" value="Genomic_DNA"/>
</dbReference>
<dbReference type="Gene3D" id="3.90.1150.10">
    <property type="entry name" value="Aspartate Aminotransferase, domain 1"/>
    <property type="match status" value="1"/>
</dbReference>
<comment type="pathway">
    <text evidence="2 9">Amino-acid biosynthesis; L-histidine biosynthesis; L-histidine from 5-phospho-alpha-D-ribose 1-diphosphate: step 7/9.</text>
</comment>
<gene>
    <name evidence="11" type="primary">hisC2</name>
    <name evidence="9" type="synonym">hisC</name>
    <name evidence="11" type="ORF">ABO01nite_03940</name>
</gene>
<dbReference type="Pfam" id="PF00155">
    <property type="entry name" value="Aminotran_1_2"/>
    <property type="match status" value="1"/>
</dbReference>
<comment type="similarity">
    <text evidence="3 9">Belongs to the class-II pyridoxal-phosphate-dependent aminotransferase family. Histidinol-phosphate aminotransferase subfamily.</text>
</comment>
<dbReference type="Gene3D" id="3.40.640.10">
    <property type="entry name" value="Type I PLP-dependent aspartate aminotransferase-like (Major domain)"/>
    <property type="match status" value="1"/>
</dbReference>
<dbReference type="InterPro" id="IPR015424">
    <property type="entry name" value="PyrdxlP-dep_Trfase"/>
</dbReference>
<dbReference type="Proteomes" id="UP000321287">
    <property type="component" value="Unassembled WGS sequence"/>
</dbReference>
<dbReference type="SUPFAM" id="SSF53383">
    <property type="entry name" value="PLP-dependent transferases"/>
    <property type="match status" value="1"/>
</dbReference>
<evidence type="ECO:0000256" key="3">
    <source>
        <dbReference type="ARBA" id="ARBA00007970"/>
    </source>
</evidence>
<evidence type="ECO:0000256" key="6">
    <source>
        <dbReference type="ARBA" id="ARBA00022679"/>
    </source>
</evidence>
<feature type="domain" description="Aminotransferase class I/classII large" evidence="10">
    <location>
        <begin position="24"/>
        <end position="347"/>
    </location>
</feature>
<keyword evidence="12" id="KW-1185">Reference proteome</keyword>
<name>A0AAN4R0K5_9PROT</name>
<evidence type="ECO:0000256" key="9">
    <source>
        <dbReference type="HAMAP-Rule" id="MF_01023"/>
    </source>
</evidence>
<dbReference type="CDD" id="cd00609">
    <property type="entry name" value="AAT_like"/>
    <property type="match status" value="1"/>
</dbReference>
<evidence type="ECO:0000313" key="11">
    <source>
        <dbReference type="EMBL" id="GEL52387.1"/>
    </source>
</evidence>
<dbReference type="EC" id="2.6.1.9" evidence="9"/>
<evidence type="ECO:0000256" key="2">
    <source>
        <dbReference type="ARBA" id="ARBA00005011"/>
    </source>
</evidence>
<evidence type="ECO:0000313" key="12">
    <source>
        <dbReference type="Proteomes" id="UP000321287"/>
    </source>
</evidence>
<dbReference type="InterPro" id="IPR001917">
    <property type="entry name" value="Aminotrans_II_pyridoxalP_BS"/>
</dbReference>
<keyword evidence="6 9" id="KW-0808">Transferase</keyword>
<dbReference type="InterPro" id="IPR015421">
    <property type="entry name" value="PyrdxlP-dep_Trfase_major"/>
</dbReference>
<proteinExistence type="inferred from homology"/>
<dbReference type="RefSeq" id="WP_062164976.1">
    <property type="nucleotide sequence ID" value="NZ_AP014690.1"/>
</dbReference>
<keyword evidence="7 9" id="KW-0663">Pyridoxal phosphate</keyword>
<comment type="cofactor">
    <cofactor evidence="1 9">
        <name>pyridoxal 5'-phosphate</name>
        <dbReference type="ChEBI" id="CHEBI:597326"/>
    </cofactor>
</comment>
<comment type="caution">
    <text evidence="11">The sequence shown here is derived from an EMBL/GenBank/DDBJ whole genome shotgun (WGS) entry which is preliminary data.</text>
</comment>
<feature type="modified residue" description="N6-(pyridoxal phosphate)lysine" evidence="9">
    <location>
        <position position="210"/>
    </location>
</feature>
<dbReference type="AlphaFoldDB" id="A0AAN4R0K5"/>
<evidence type="ECO:0000256" key="7">
    <source>
        <dbReference type="ARBA" id="ARBA00022898"/>
    </source>
</evidence>
<dbReference type="KEGG" id="abg:Asbog_01933"/>
<reference evidence="11 12" key="1">
    <citation type="submission" date="2019-07" db="EMBL/GenBank/DDBJ databases">
        <title>Whole genome shotgun sequence of Asaia bogorensis NBRC 16594.</title>
        <authorList>
            <person name="Hosoyama A."/>
            <person name="Uohara A."/>
            <person name="Ohji S."/>
            <person name="Ichikawa N."/>
        </authorList>
    </citation>
    <scope>NUCLEOTIDE SEQUENCE [LARGE SCALE GENOMIC DNA]</scope>
    <source>
        <strain evidence="11 12">NBRC 16594</strain>
    </source>
</reference>
<keyword evidence="9" id="KW-0028">Amino-acid biosynthesis</keyword>
<protein>
    <recommendedName>
        <fullName evidence="9">Histidinol-phosphate aminotransferase</fullName>
        <ecNumber evidence="9">2.6.1.9</ecNumber>
    </recommendedName>
    <alternativeName>
        <fullName evidence="9">Imidazole acetol-phosphate transaminase</fullName>
    </alternativeName>
</protein>
<evidence type="ECO:0000256" key="4">
    <source>
        <dbReference type="ARBA" id="ARBA00011738"/>
    </source>
</evidence>
<dbReference type="InterPro" id="IPR015422">
    <property type="entry name" value="PyrdxlP-dep_Trfase_small"/>
</dbReference>
<dbReference type="InterPro" id="IPR050106">
    <property type="entry name" value="HistidinolP_aminotransfase"/>
</dbReference>
<dbReference type="HAMAP" id="MF_01023">
    <property type="entry name" value="HisC_aminotrans_2"/>
    <property type="match status" value="1"/>
</dbReference>
<dbReference type="PROSITE" id="PS00599">
    <property type="entry name" value="AA_TRANSFER_CLASS_2"/>
    <property type="match status" value="1"/>
</dbReference>
<evidence type="ECO:0000259" key="10">
    <source>
        <dbReference type="Pfam" id="PF00155"/>
    </source>
</evidence>
<dbReference type="GO" id="GO:0030170">
    <property type="term" value="F:pyridoxal phosphate binding"/>
    <property type="evidence" value="ECO:0007669"/>
    <property type="project" value="InterPro"/>
</dbReference>
<accession>A0AAN4R0K5</accession>
<dbReference type="InterPro" id="IPR004839">
    <property type="entry name" value="Aminotransferase_I/II_large"/>
</dbReference>
<sequence length="355" mass="38779">MSRFWNPLVADLHPYIPGEQPHFTDILKLNTNELPYGPSPAALSVMQEGCNDSLRLYPDPTARDLRQSIASVYDTVPERVFVGNGSDEVLAHAFRALIAPEAPMLFADVSYGFYPVYCGLFGQPYQEIPLNERFEIDIEDYAIPCGGIAIANPNANTGHALSLGAISRLATLQPDRTIIIDEAYVDFGAESAVSLTREHDNLLVVQTLSKSRALAGLRVGYAIGHPDLIEGLIRVKDSFNSYPLSRLAQAGASAAIADTAWLISTTGRVMASRDRFVQAMSGLGFDILPSCANFVLVHHPAHKAGDLLAGLRERHIIVRQLSAPRIRDWLRITIGTDDEMSRLIEALASMGLTAR</sequence>
<dbReference type="GO" id="GO:0004400">
    <property type="term" value="F:histidinol-phosphate transaminase activity"/>
    <property type="evidence" value="ECO:0007669"/>
    <property type="project" value="UniProtKB-UniRule"/>
</dbReference>
<dbReference type="PANTHER" id="PTHR43643:SF3">
    <property type="entry name" value="HISTIDINOL-PHOSPHATE AMINOTRANSFERASE"/>
    <property type="match status" value="1"/>
</dbReference>
<keyword evidence="5 9" id="KW-0032">Aminotransferase</keyword>
<keyword evidence="9" id="KW-0368">Histidine biosynthesis</keyword>
<dbReference type="PANTHER" id="PTHR43643">
    <property type="entry name" value="HISTIDINOL-PHOSPHATE AMINOTRANSFERASE 2"/>
    <property type="match status" value="1"/>
</dbReference>
<dbReference type="GeneID" id="78226960"/>
<dbReference type="GO" id="GO:0000105">
    <property type="term" value="P:L-histidine biosynthetic process"/>
    <property type="evidence" value="ECO:0007669"/>
    <property type="project" value="UniProtKB-UniRule"/>
</dbReference>
<organism evidence="11 12">
    <name type="scientific">Asaia bogorensis NBRC 16594</name>
    <dbReference type="NCBI Taxonomy" id="1231624"/>
    <lineage>
        <taxon>Bacteria</taxon>
        <taxon>Pseudomonadati</taxon>
        <taxon>Pseudomonadota</taxon>
        <taxon>Alphaproteobacteria</taxon>
        <taxon>Acetobacterales</taxon>
        <taxon>Acetobacteraceae</taxon>
        <taxon>Asaia</taxon>
    </lineage>
</organism>